<protein>
    <submittedName>
        <fullName evidence="1">Uncharacterized protein</fullName>
    </submittedName>
</protein>
<reference evidence="1" key="1">
    <citation type="submission" date="2019-12" db="EMBL/GenBank/DDBJ databases">
        <title>Genome sequencing and annotation of Brassica cretica.</title>
        <authorList>
            <person name="Studholme D.J."/>
            <person name="Sarris P.F."/>
        </authorList>
    </citation>
    <scope>NUCLEOTIDE SEQUENCE</scope>
    <source>
        <strain evidence="1">PFS-001/15</strain>
        <tissue evidence="1">Leaf</tissue>
    </source>
</reference>
<evidence type="ECO:0000313" key="1">
    <source>
        <dbReference type="EMBL" id="KAF2597314.1"/>
    </source>
</evidence>
<comment type="caution">
    <text evidence="1">The sequence shown here is derived from an EMBL/GenBank/DDBJ whole genome shotgun (WGS) entry which is preliminary data.</text>
</comment>
<proteinExistence type="predicted"/>
<gene>
    <name evidence="1" type="ORF">F2Q68_00010476</name>
</gene>
<evidence type="ECO:0000313" key="2">
    <source>
        <dbReference type="Proteomes" id="UP000712281"/>
    </source>
</evidence>
<dbReference type="AlphaFoldDB" id="A0A8S9KQZ7"/>
<dbReference type="Proteomes" id="UP000712281">
    <property type="component" value="Unassembled WGS sequence"/>
</dbReference>
<sequence length="66" mass="7673">MGEPRLNCSERPDLHAELVPCTDPWTRVLNSSRPQAGHRPPVPRWEMLQVLARRRFGSDPRDHSFL</sequence>
<organism evidence="1 2">
    <name type="scientific">Brassica cretica</name>
    <name type="common">Mustard</name>
    <dbReference type="NCBI Taxonomy" id="69181"/>
    <lineage>
        <taxon>Eukaryota</taxon>
        <taxon>Viridiplantae</taxon>
        <taxon>Streptophyta</taxon>
        <taxon>Embryophyta</taxon>
        <taxon>Tracheophyta</taxon>
        <taxon>Spermatophyta</taxon>
        <taxon>Magnoliopsida</taxon>
        <taxon>eudicotyledons</taxon>
        <taxon>Gunneridae</taxon>
        <taxon>Pentapetalae</taxon>
        <taxon>rosids</taxon>
        <taxon>malvids</taxon>
        <taxon>Brassicales</taxon>
        <taxon>Brassicaceae</taxon>
        <taxon>Brassiceae</taxon>
        <taxon>Brassica</taxon>
    </lineage>
</organism>
<accession>A0A8S9KQZ7</accession>
<dbReference type="EMBL" id="QGKW02000717">
    <property type="protein sequence ID" value="KAF2597314.1"/>
    <property type="molecule type" value="Genomic_DNA"/>
</dbReference>
<name>A0A8S9KQZ7_BRACR</name>